<proteinExistence type="predicted"/>
<dbReference type="AlphaFoldDB" id="W6JW07"/>
<dbReference type="STRING" id="1193182.BN11_1960018"/>
<name>W6JW07_9MICO</name>
<dbReference type="Proteomes" id="UP000035763">
    <property type="component" value="Unassembled WGS sequence"/>
</dbReference>
<evidence type="ECO:0000313" key="2">
    <source>
        <dbReference type="EMBL" id="CCH72770.1"/>
    </source>
</evidence>
<feature type="compositionally biased region" description="Basic and acidic residues" evidence="1">
    <location>
        <begin position="55"/>
        <end position="71"/>
    </location>
</feature>
<organism evidence="2 3">
    <name type="scientific">Nostocoides australiense Ben110</name>
    <dbReference type="NCBI Taxonomy" id="1193182"/>
    <lineage>
        <taxon>Bacteria</taxon>
        <taxon>Bacillati</taxon>
        <taxon>Actinomycetota</taxon>
        <taxon>Actinomycetes</taxon>
        <taxon>Micrococcales</taxon>
        <taxon>Intrasporangiaceae</taxon>
        <taxon>Nostocoides</taxon>
    </lineage>
</organism>
<reference evidence="2 3" key="1">
    <citation type="journal article" date="2013" name="ISME J.">
        <title>A metabolic model for members of the genus Tetrasphaera involved in enhanced biological phosphorus removal.</title>
        <authorList>
            <person name="Kristiansen R."/>
            <person name="Nguyen H.T.T."/>
            <person name="Saunders A.M."/>
            <person name="Nielsen J.L."/>
            <person name="Wimmer R."/>
            <person name="Le V.Q."/>
            <person name="McIlroy S.J."/>
            <person name="Petrovski S."/>
            <person name="Seviour R.J."/>
            <person name="Calteau A."/>
            <person name="Nielsen K.L."/>
            <person name="Nielsen P.H."/>
        </authorList>
    </citation>
    <scope>NUCLEOTIDE SEQUENCE [LARGE SCALE GENOMIC DNA]</scope>
    <source>
        <strain evidence="2 3">Ben110</strain>
    </source>
</reference>
<sequence>MSSVRKRPGPKPKGVRKQFTMRLPADQFAVYKAEADRREVSLADYLTEVLARGHGLPEPDYLHRRRDEHQQELPLTGTG</sequence>
<protein>
    <submittedName>
        <fullName evidence="2">Uncharacterized protein</fullName>
    </submittedName>
</protein>
<dbReference type="RefSeq" id="WP_048698268.1">
    <property type="nucleotide sequence ID" value="NZ_HG764815.1"/>
</dbReference>
<evidence type="ECO:0000256" key="1">
    <source>
        <dbReference type="SAM" id="MobiDB-lite"/>
    </source>
</evidence>
<keyword evidence="3" id="KW-1185">Reference proteome</keyword>
<comment type="caution">
    <text evidence="2">The sequence shown here is derived from an EMBL/GenBank/DDBJ whole genome shotgun (WGS) entry which is preliminary data.</text>
</comment>
<feature type="region of interest" description="Disordered" evidence="1">
    <location>
        <begin position="55"/>
        <end position="79"/>
    </location>
</feature>
<gene>
    <name evidence="2" type="ORF">BN11_1960018</name>
</gene>
<evidence type="ECO:0000313" key="3">
    <source>
        <dbReference type="Proteomes" id="UP000035763"/>
    </source>
</evidence>
<dbReference type="EMBL" id="CAJA01000108">
    <property type="protein sequence ID" value="CCH72770.1"/>
    <property type="molecule type" value="Genomic_DNA"/>
</dbReference>
<accession>W6JW07</accession>